<dbReference type="AlphaFoldDB" id="A0A1I5TW05"/>
<evidence type="ECO:0000313" key="2">
    <source>
        <dbReference type="EMBL" id="SFP87234.1"/>
    </source>
</evidence>
<feature type="chain" id="PRO_5011688065" evidence="1">
    <location>
        <begin position="27"/>
        <end position="375"/>
    </location>
</feature>
<organism evidence="2 3">
    <name type="scientific">Sphingomonas rubra</name>
    <dbReference type="NCBI Taxonomy" id="634430"/>
    <lineage>
        <taxon>Bacteria</taxon>
        <taxon>Pseudomonadati</taxon>
        <taxon>Pseudomonadota</taxon>
        <taxon>Alphaproteobacteria</taxon>
        <taxon>Sphingomonadales</taxon>
        <taxon>Sphingomonadaceae</taxon>
        <taxon>Sphingomonas</taxon>
    </lineage>
</organism>
<dbReference type="PROSITE" id="PS51318">
    <property type="entry name" value="TAT"/>
    <property type="match status" value="1"/>
</dbReference>
<dbReference type="RefSeq" id="WP_245739309.1">
    <property type="nucleotide sequence ID" value="NZ_FOXP01000009.1"/>
</dbReference>
<sequence length="375" mass="38663">MIRIVLRRLLLSGTAAVAAAVPGGQAAAQTASTATPAGTTVSNTAQATYSVNGATQTVQSNTATFVVDRKVNLTVVKAQNADTSVALGQIGAVTAFRVTNNTNGTQDFLLDPDQNLGTIIYVGTDNYDMTNLKAYVDVNDNGTYEPGTDVATFIDELKPDEARTVFLVGDVPTSQLAQLAIVSLHVTVAEGGAAGTAGARLRQTTLNVLNQDNEVDVVFADNDSDGIGGDGLHDGEARAYLAYDVGVKNVDLTVNKSMTILSDGVSTLNPKALPGAVVEYCLSARNATLLTAAANVTLTDIVPANTTYVAQSLTIGVAGGTCVLLGQGQDDDADDANDPGPYRGSYDATARRVTAIIPSLAGSTTINASFRVTIN</sequence>
<keyword evidence="3" id="KW-1185">Reference proteome</keyword>
<keyword evidence="1" id="KW-0732">Signal</keyword>
<protein>
    <submittedName>
        <fullName evidence="2">Conserved repeat domain-containing protein</fullName>
    </submittedName>
</protein>
<evidence type="ECO:0000256" key="1">
    <source>
        <dbReference type="SAM" id="SignalP"/>
    </source>
</evidence>
<dbReference type="Proteomes" id="UP000199586">
    <property type="component" value="Unassembled WGS sequence"/>
</dbReference>
<dbReference type="InterPro" id="IPR047589">
    <property type="entry name" value="DUF11_rpt"/>
</dbReference>
<reference evidence="2 3" key="1">
    <citation type="submission" date="2016-10" db="EMBL/GenBank/DDBJ databases">
        <authorList>
            <person name="de Groot N.N."/>
        </authorList>
    </citation>
    <scope>NUCLEOTIDE SEQUENCE [LARGE SCALE GENOMIC DNA]</scope>
    <source>
        <strain evidence="2 3">CGMCC 1.9113</strain>
    </source>
</reference>
<accession>A0A1I5TW05</accession>
<dbReference type="NCBIfam" id="TIGR01451">
    <property type="entry name" value="B_ant_repeat"/>
    <property type="match status" value="1"/>
</dbReference>
<feature type="signal peptide" evidence="1">
    <location>
        <begin position="1"/>
        <end position="26"/>
    </location>
</feature>
<evidence type="ECO:0000313" key="3">
    <source>
        <dbReference type="Proteomes" id="UP000199586"/>
    </source>
</evidence>
<proteinExistence type="predicted"/>
<gene>
    <name evidence="2" type="ORF">SAMN04488241_109104</name>
</gene>
<dbReference type="InterPro" id="IPR006311">
    <property type="entry name" value="TAT_signal"/>
</dbReference>
<dbReference type="EMBL" id="FOXP01000009">
    <property type="protein sequence ID" value="SFP87234.1"/>
    <property type="molecule type" value="Genomic_DNA"/>
</dbReference>
<name>A0A1I5TW05_9SPHN</name>
<dbReference type="STRING" id="634430.SAMN04488241_109104"/>